<dbReference type="GO" id="GO:0006633">
    <property type="term" value="P:fatty acid biosynthetic process"/>
    <property type="evidence" value="ECO:0007669"/>
    <property type="project" value="TreeGrafter"/>
</dbReference>
<feature type="active site" evidence="5">
    <location>
        <position position="203"/>
    </location>
</feature>
<evidence type="ECO:0000256" key="2">
    <source>
        <dbReference type="ARBA" id="ARBA00023315"/>
    </source>
</evidence>
<dbReference type="PIRSF" id="PIRSF000446">
    <property type="entry name" value="Mct"/>
    <property type="match status" value="1"/>
</dbReference>
<feature type="domain" description="Malonyl-CoA:ACP transacylase (MAT)" evidence="6">
    <location>
        <begin position="6"/>
        <end position="307"/>
    </location>
</feature>
<evidence type="ECO:0000256" key="1">
    <source>
        <dbReference type="ARBA" id="ARBA00022679"/>
    </source>
</evidence>
<dbReference type="InterPro" id="IPR016035">
    <property type="entry name" value="Acyl_Trfase/lysoPLipase"/>
</dbReference>
<dbReference type="Pfam" id="PF00698">
    <property type="entry name" value="Acyl_transf_1"/>
    <property type="match status" value="1"/>
</dbReference>
<comment type="similarity">
    <text evidence="4">Belongs to the fabD family.</text>
</comment>
<reference evidence="7 8" key="1">
    <citation type="submission" date="2020-08" db="EMBL/GenBank/DDBJ databases">
        <authorList>
            <person name="Liu C."/>
            <person name="Sun Q."/>
        </authorList>
    </citation>
    <scope>NUCLEOTIDE SEQUENCE [LARGE SCALE GENOMIC DNA]</scope>
    <source>
        <strain evidence="7 8">NSJ-4</strain>
    </source>
</reference>
<proteinExistence type="inferred from homology"/>
<dbReference type="KEGG" id="wcp:H9Q76_07645"/>
<dbReference type="Gene3D" id="3.40.366.10">
    <property type="entry name" value="Malonyl-Coenzyme A Acyl Carrier Protein, domain 2"/>
    <property type="match status" value="1"/>
</dbReference>
<dbReference type="SMART" id="SM00827">
    <property type="entry name" value="PKS_AT"/>
    <property type="match status" value="1"/>
</dbReference>
<dbReference type="GO" id="GO:0005829">
    <property type="term" value="C:cytosol"/>
    <property type="evidence" value="ECO:0007669"/>
    <property type="project" value="TreeGrafter"/>
</dbReference>
<dbReference type="PANTHER" id="PTHR42681:SF1">
    <property type="entry name" value="MALONYL-COA-ACYL CARRIER PROTEIN TRANSACYLASE, MITOCHONDRIAL"/>
    <property type="match status" value="1"/>
</dbReference>
<dbReference type="InterPro" id="IPR014043">
    <property type="entry name" value="Acyl_transferase_dom"/>
</dbReference>
<dbReference type="RefSeq" id="WP_117781376.1">
    <property type="nucleotide sequence ID" value="NZ_CP060632.1"/>
</dbReference>
<keyword evidence="8" id="KW-1185">Reference proteome</keyword>
<comment type="catalytic activity">
    <reaction evidence="3 4">
        <text>holo-[ACP] + malonyl-CoA = malonyl-[ACP] + CoA</text>
        <dbReference type="Rhea" id="RHEA:41792"/>
        <dbReference type="Rhea" id="RHEA-COMP:9623"/>
        <dbReference type="Rhea" id="RHEA-COMP:9685"/>
        <dbReference type="ChEBI" id="CHEBI:57287"/>
        <dbReference type="ChEBI" id="CHEBI:57384"/>
        <dbReference type="ChEBI" id="CHEBI:64479"/>
        <dbReference type="ChEBI" id="CHEBI:78449"/>
        <dbReference type="EC" id="2.3.1.39"/>
    </reaction>
</comment>
<dbReference type="SUPFAM" id="SSF55048">
    <property type="entry name" value="Probable ACP-binding domain of malonyl-CoA ACP transacylase"/>
    <property type="match status" value="1"/>
</dbReference>
<evidence type="ECO:0000256" key="3">
    <source>
        <dbReference type="ARBA" id="ARBA00048462"/>
    </source>
</evidence>
<evidence type="ECO:0000256" key="5">
    <source>
        <dbReference type="PIRSR" id="PIRSR000446-1"/>
    </source>
</evidence>
<evidence type="ECO:0000256" key="4">
    <source>
        <dbReference type="PIRNR" id="PIRNR000446"/>
    </source>
</evidence>
<dbReference type="InterPro" id="IPR001227">
    <property type="entry name" value="Ac_transferase_dom_sf"/>
</dbReference>
<name>A0A7G9FJA0_9FIRM</name>
<dbReference type="InterPro" id="IPR024925">
    <property type="entry name" value="Malonyl_CoA-ACP_transAc"/>
</dbReference>
<dbReference type="PANTHER" id="PTHR42681">
    <property type="entry name" value="MALONYL-COA-ACYL CARRIER PROTEIN TRANSACYLASE, MITOCHONDRIAL"/>
    <property type="match status" value="1"/>
</dbReference>
<evidence type="ECO:0000259" key="6">
    <source>
        <dbReference type="SMART" id="SM00827"/>
    </source>
</evidence>
<dbReference type="EMBL" id="CP060632">
    <property type="protein sequence ID" value="QNL98631.1"/>
    <property type="molecule type" value="Genomic_DNA"/>
</dbReference>
<evidence type="ECO:0000313" key="8">
    <source>
        <dbReference type="Proteomes" id="UP000515819"/>
    </source>
</evidence>
<dbReference type="SUPFAM" id="SSF52151">
    <property type="entry name" value="FabD/lysophospholipase-like"/>
    <property type="match status" value="1"/>
</dbReference>
<dbReference type="Proteomes" id="UP000515819">
    <property type="component" value="Chromosome"/>
</dbReference>
<protein>
    <recommendedName>
        <fullName evidence="4">Malonyl CoA-acyl carrier protein transacylase</fullName>
        <ecNumber evidence="4">2.3.1.39</ecNumber>
    </recommendedName>
</protein>
<dbReference type="EC" id="2.3.1.39" evidence="4"/>
<evidence type="ECO:0000313" key="7">
    <source>
        <dbReference type="EMBL" id="QNL98631.1"/>
    </source>
</evidence>
<sequence length="314" mass="34458">MKIGFLYAGQGAQHVGMGKDLYEAYPEFREVFDNVKLDFDVKECCFDGPIEKLGQTRYTQPCMVAFAVGVTKILAAKGIVPEIAAGLSLGEYSALYAAGVFEEQQVIDLVAYRGKSMEEAVTGRDTGMIAVMNLDRETIKACCKQAEEEFADSEFHIAEVANYNTPVQVTVSGDTPVITRAGELMMEKGARRIVPVAVSGPFHTSLMKPAGDKLAERFKTEHFGEMKFPVLFNATGKELAADKTIPQMLETQVQSSVYFEDSIKYMIEQGVDTFIEVGPGKTLSGFVKKIDRSFATYSVEDIDSLNVLLEALGK</sequence>
<dbReference type="Gene3D" id="3.30.70.250">
    <property type="entry name" value="Malonyl-CoA ACP transacylase, ACP-binding"/>
    <property type="match status" value="1"/>
</dbReference>
<organism evidence="7 8">
    <name type="scientific">Wujia chipingensis</name>
    <dbReference type="NCBI Taxonomy" id="2763670"/>
    <lineage>
        <taxon>Bacteria</taxon>
        <taxon>Bacillati</taxon>
        <taxon>Bacillota</taxon>
        <taxon>Clostridia</taxon>
        <taxon>Lachnospirales</taxon>
        <taxon>Lachnospiraceae</taxon>
        <taxon>Wujia</taxon>
    </lineage>
</organism>
<dbReference type="InterPro" id="IPR016036">
    <property type="entry name" value="Malonyl_transacylase_ACP-bd"/>
</dbReference>
<dbReference type="NCBIfam" id="TIGR00128">
    <property type="entry name" value="fabD"/>
    <property type="match status" value="1"/>
</dbReference>
<keyword evidence="1 4" id="KW-0808">Transferase</keyword>
<dbReference type="InterPro" id="IPR050858">
    <property type="entry name" value="Mal-CoA-ACP_Trans/PKS_FabD"/>
</dbReference>
<dbReference type="GO" id="GO:0004314">
    <property type="term" value="F:[acyl-carrier-protein] S-malonyltransferase activity"/>
    <property type="evidence" value="ECO:0007669"/>
    <property type="project" value="UniProtKB-EC"/>
</dbReference>
<dbReference type="InterPro" id="IPR004410">
    <property type="entry name" value="Malonyl_CoA-ACP_transAc_FabD"/>
</dbReference>
<accession>A0A7G9FJA0</accession>
<gene>
    <name evidence="7" type="primary">fabD</name>
    <name evidence="7" type="ORF">H9Q76_07645</name>
</gene>
<feature type="active site" evidence="5">
    <location>
        <position position="88"/>
    </location>
</feature>
<dbReference type="AlphaFoldDB" id="A0A7G9FJA0"/>
<keyword evidence="2 4" id="KW-0012">Acyltransferase</keyword>